<organism evidence="1 2">
    <name type="scientific">Ensifer oleiphilus</name>
    <dbReference type="NCBI Taxonomy" id="2742698"/>
    <lineage>
        <taxon>Bacteria</taxon>
        <taxon>Pseudomonadati</taxon>
        <taxon>Pseudomonadota</taxon>
        <taxon>Alphaproteobacteria</taxon>
        <taxon>Hyphomicrobiales</taxon>
        <taxon>Rhizobiaceae</taxon>
        <taxon>Sinorhizobium/Ensifer group</taxon>
        <taxon>Ensifer</taxon>
    </lineage>
</organism>
<proteinExistence type="predicted"/>
<reference evidence="1 2" key="1">
    <citation type="submission" date="2020-06" db="EMBL/GenBank/DDBJ databases">
        <authorList>
            <person name="Grouzdev D.S."/>
        </authorList>
    </citation>
    <scope>NUCLEOTIDE SEQUENCE [LARGE SCALE GENOMIC DNA]</scope>
    <source>
        <strain evidence="1 2">HO-A22</strain>
    </source>
</reference>
<keyword evidence="2" id="KW-1185">Reference proteome</keyword>
<evidence type="ECO:0000313" key="2">
    <source>
        <dbReference type="Proteomes" id="UP000520198"/>
    </source>
</evidence>
<gene>
    <name evidence="1" type="ORF">HT585_04005</name>
</gene>
<dbReference type="Proteomes" id="UP000520198">
    <property type="component" value="Unassembled WGS sequence"/>
</dbReference>
<sequence>MQVATFGEIATHHLRRREYYPVFFGVFIARSFPPQSPLGSEGACHKAGEPP</sequence>
<dbReference type="AlphaFoldDB" id="A0A7Y6Q2S1"/>
<comment type="caution">
    <text evidence="1">The sequence shown here is derived from an EMBL/GenBank/DDBJ whole genome shotgun (WGS) entry which is preliminary data.</text>
</comment>
<evidence type="ECO:0000313" key="1">
    <source>
        <dbReference type="EMBL" id="NVD38007.1"/>
    </source>
</evidence>
<name>A0A7Y6Q2S1_9HYPH</name>
<dbReference type="RefSeq" id="WP_176351707.1">
    <property type="nucleotide sequence ID" value="NZ_JABWDU010000001.1"/>
</dbReference>
<accession>A0A7Y6Q2S1</accession>
<protein>
    <submittedName>
        <fullName evidence="1">Uncharacterized protein</fullName>
    </submittedName>
</protein>
<dbReference type="EMBL" id="JABWDU010000001">
    <property type="protein sequence ID" value="NVD38007.1"/>
    <property type="molecule type" value="Genomic_DNA"/>
</dbReference>